<keyword evidence="2" id="KW-1185">Reference proteome</keyword>
<name>A0AAV1JED1_9NEOP</name>
<evidence type="ECO:0000313" key="2">
    <source>
        <dbReference type="Proteomes" id="UP001497472"/>
    </source>
</evidence>
<sequence length="123" mass="13852">MGYVFILRHSTNRCGFLLYCRRLHQHKLYEPTVHIVGKPPNLPKTLNKCGSRRGSSGFRHLKALFQTHRSLASVVDAAKKSESVKLFCLKGHMPHFWKALIAVDITPSYPAAMSPSCPNSHII</sequence>
<evidence type="ECO:0000313" key="1">
    <source>
        <dbReference type="EMBL" id="CAK1546582.1"/>
    </source>
</evidence>
<comment type="caution">
    <text evidence="1">The sequence shown here is derived from an EMBL/GenBank/DDBJ whole genome shotgun (WGS) entry which is preliminary data.</text>
</comment>
<gene>
    <name evidence="1" type="ORF">LNINA_LOCUS6142</name>
</gene>
<protein>
    <submittedName>
        <fullName evidence="1">Uncharacterized protein</fullName>
    </submittedName>
</protein>
<dbReference type="EMBL" id="CAVLEF010000008">
    <property type="protein sequence ID" value="CAK1546582.1"/>
    <property type="molecule type" value="Genomic_DNA"/>
</dbReference>
<accession>A0AAV1JED1</accession>
<dbReference type="Proteomes" id="UP001497472">
    <property type="component" value="Unassembled WGS sequence"/>
</dbReference>
<dbReference type="AlphaFoldDB" id="A0AAV1JED1"/>
<organism evidence="1 2">
    <name type="scientific">Leptosia nina</name>
    <dbReference type="NCBI Taxonomy" id="320188"/>
    <lineage>
        <taxon>Eukaryota</taxon>
        <taxon>Metazoa</taxon>
        <taxon>Ecdysozoa</taxon>
        <taxon>Arthropoda</taxon>
        <taxon>Hexapoda</taxon>
        <taxon>Insecta</taxon>
        <taxon>Pterygota</taxon>
        <taxon>Neoptera</taxon>
        <taxon>Endopterygota</taxon>
        <taxon>Lepidoptera</taxon>
        <taxon>Glossata</taxon>
        <taxon>Ditrysia</taxon>
        <taxon>Papilionoidea</taxon>
        <taxon>Pieridae</taxon>
        <taxon>Pierinae</taxon>
        <taxon>Leptosia</taxon>
    </lineage>
</organism>
<proteinExistence type="predicted"/>
<reference evidence="1 2" key="1">
    <citation type="submission" date="2023-11" db="EMBL/GenBank/DDBJ databases">
        <authorList>
            <person name="Okamura Y."/>
        </authorList>
    </citation>
    <scope>NUCLEOTIDE SEQUENCE [LARGE SCALE GENOMIC DNA]</scope>
</reference>